<dbReference type="KEGG" id="dhd:Dhaf_1440"/>
<keyword evidence="1" id="KW-0175">Coiled coil</keyword>
<gene>
    <name evidence="2" type="ordered locus">Dhaf_1440</name>
</gene>
<dbReference type="EMBL" id="CP001336">
    <property type="protein sequence ID" value="ACL19494.1"/>
    <property type="molecule type" value="Genomic_DNA"/>
</dbReference>
<dbReference type="HOGENOM" id="CLU_1223126_0_0_9"/>
<dbReference type="AlphaFoldDB" id="B8FNW9"/>
<feature type="coiled-coil region" evidence="1">
    <location>
        <begin position="71"/>
        <end position="98"/>
    </location>
</feature>
<accession>B8FNW9</accession>
<organism evidence="2 3">
    <name type="scientific">Desulfitobacterium hafniense (strain DSM 10664 / DCB-2)</name>
    <dbReference type="NCBI Taxonomy" id="272564"/>
    <lineage>
        <taxon>Bacteria</taxon>
        <taxon>Bacillati</taxon>
        <taxon>Bacillota</taxon>
        <taxon>Clostridia</taxon>
        <taxon>Eubacteriales</taxon>
        <taxon>Desulfitobacteriaceae</taxon>
        <taxon>Desulfitobacterium</taxon>
    </lineage>
</organism>
<reference evidence="2 3" key="1">
    <citation type="journal article" date="2012" name="BMC Microbiol.">
        <title>Genome sequence of Desulfitobacterium hafniense DCB-2, a Gram-positive anaerobe capable of dehalogenation and metal reduction.</title>
        <authorList>
            <person name="Kim S.H."/>
            <person name="Harzman C."/>
            <person name="Davis J.K."/>
            <person name="Hutcheson R."/>
            <person name="Broderick J.B."/>
            <person name="Marsh T.L."/>
            <person name="Tiedje J.M."/>
        </authorList>
    </citation>
    <scope>NUCLEOTIDE SEQUENCE [LARGE SCALE GENOMIC DNA]</scope>
    <source>
        <strain evidence="3">DSM 10664 / DCB-2</strain>
    </source>
</reference>
<proteinExistence type="predicted"/>
<evidence type="ECO:0000313" key="3">
    <source>
        <dbReference type="Proteomes" id="UP000007726"/>
    </source>
</evidence>
<dbReference type="Proteomes" id="UP000007726">
    <property type="component" value="Chromosome"/>
</dbReference>
<evidence type="ECO:0000313" key="2">
    <source>
        <dbReference type="EMBL" id="ACL19494.1"/>
    </source>
</evidence>
<dbReference type="RefSeq" id="WP_015943427.1">
    <property type="nucleotide sequence ID" value="NC_011830.1"/>
</dbReference>
<name>B8FNW9_DESHD</name>
<evidence type="ECO:0000256" key="1">
    <source>
        <dbReference type="SAM" id="Coils"/>
    </source>
</evidence>
<protein>
    <submittedName>
        <fullName evidence="2">Uncharacterized protein</fullName>
    </submittedName>
</protein>
<sequence>MSSWKTIRSFHLDQPITIKDKPIPSKALYCLKQTPKGVEYWQVFWREEGKMKSVHIGKELPFDEPVPTPSVDDLLLAISKLEEENKRLRDKIKVLEENQQSNTSLLSDSIENNTESNTGESINIKTFLGMDNKLRAEAAILTMEYQGKVIRIRLYPDKSFTIQYRPGKKLWKSIEQGEAKKIVSKWDKEKIVYVFGKSENPECVVKGEFNCNIYNSGLQGDNHRVT</sequence>